<dbReference type="GO" id="GO:0005737">
    <property type="term" value="C:cytoplasm"/>
    <property type="evidence" value="ECO:0007669"/>
    <property type="project" value="UniProtKB-SubCell"/>
</dbReference>
<dbReference type="GO" id="GO:0061711">
    <property type="term" value="F:tRNA N(6)-L-threonylcarbamoyladenine synthase activity"/>
    <property type="evidence" value="ECO:0007669"/>
    <property type="project" value="UniProtKB-EC"/>
</dbReference>
<evidence type="ECO:0000256" key="1">
    <source>
        <dbReference type="ARBA" id="ARBA00022490"/>
    </source>
</evidence>
<dbReference type="EC" id="2.3.1.234" evidence="8"/>
<accession>A0A538SRW3</accession>
<feature type="binding site" evidence="8">
    <location>
        <position position="215"/>
    </location>
    <ligand>
        <name>substrate</name>
    </ligand>
</feature>
<comment type="catalytic activity">
    <reaction evidence="7 8">
        <text>L-threonylcarbamoyladenylate + adenosine(37) in tRNA = N(6)-L-threonylcarbamoyladenosine(37) in tRNA + AMP + H(+)</text>
        <dbReference type="Rhea" id="RHEA:37059"/>
        <dbReference type="Rhea" id="RHEA-COMP:10162"/>
        <dbReference type="Rhea" id="RHEA-COMP:10163"/>
        <dbReference type="ChEBI" id="CHEBI:15378"/>
        <dbReference type="ChEBI" id="CHEBI:73682"/>
        <dbReference type="ChEBI" id="CHEBI:74411"/>
        <dbReference type="ChEBI" id="CHEBI:74418"/>
        <dbReference type="ChEBI" id="CHEBI:456215"/>
        <dbReference type="EC" id="2.3.1.234"/>
    </reaction>
</comment>
<name>A0A538SRW3_UNCEI</name>
<comment type="function">
    <text evidence="8">Required for the formation of a threonylcarbamoyl group on adenosine at position 37 (t(6)A37) in tRNAs that read codons beginning with adenine. Is involved in the transfer of the threonylcarbamoyl moiety of threonylcarbamoyl-AMP (TC-AMP) to the N6 group of A37, together with TsaE and TsaB. TsaD likely plays a direct catalytic role in this reaction.</text>
</comment>
<dbReference type="PRINTS" id="PR00789">
    <property type="entry name" value="OSIALOPTASE"/>
</dbReference>
<dbReference type="PANTHER" id="PTHR11735:SF6">
    <property type="entry name" value="TRNA N6-ADENOSINE THREONYLCARBAMOYLTRANSFERASE, MITOCHONDRIAL"/>
    <property type="match status" value="1"/>
</dbReference>
<evidence type="ECO:0000256" key="6">
    <source>
        <dbReference type="ARBA" id="ARBA00023315"/>
    </source>
</evidence>
<dbReference type="NCBIfam" id="TIGR00329">
    <property type="entry name" value="gcp_kae1"/>
    <property type="match status" value="1"/>
</dbReference>
<keyword evidence="4 8" id="KW-0479">Metal-binding</keyword>
<evidence type="ECO:0000313" key="12">
    <source>
        <dbReference type="Proteomes" id="UP000317716"/>
    </source>
</evidence>
<evidence type="ECO:0000256" key="5">
    <source>
        <dbReference type="ARBA" id="ARBA00023004"/>
    </source>
</evidence>
<feature type="region of interest" description="Disordered" evidence="9">
    <location>
        <begin position="1"/>
        <end position="22"/>
    </location>
</feature>
<protein>
    <recommendedName>
        <fullName evidence="8">tRNA N6-adenosine threonylcarbamoyltransferase</fullName>
        <ecNumber evidence="8">2.3.1.234</ecNumber>
    </recommendedName>
    <alternativeName>
        <fullName evidence="8">N6-L-threonylcarbamoyladenine synthase</fullName>
        <shortName evidence="8">t(6)A synthase</shortName>
    </alternativeName>
    <alternativeName>
        <fullName evidence="8">t(6)A37 threonylcarbamoyladenosine biosynthesis protein TsaD</fullName>
    </alternativeName>
    <alternativeName>
        <fullName evidence="8">tRNA threonylcarbamoyladenosine biosynthesis protein TsaD</fullName>
    </alternativeName>
</protein>
<dbReference type="CDD" id="cd24133">
    <property type="entry name" value="ASKHA_NBD_TsaD_bac"/>
    <property type="match status" value="1"/>
</dbReference>
<evidence type="ECO:0000256" key="7">
    <source>
        <dbReference type="ARBA" id="ARBA00048117"/>
    </source>
</evidence>
<dbReference type="PANTHER" id="PTHR11735">
    <property type="entry name" value="TRNA N6-ADENOSINE THREONYLCARBAMOYLTRANSFERASE"/>
    <property type="match status" value="1"/>
</dbReference>
<feature type="binding site" evidence="8">
    <location>
        <position position="334"/>
    </location>
    <ligand>
        <name>Fe cation</name>
        <dbReference type="ChEBI" id="CHEBI:24875"/>
    </ligand>
</feature>
<feature type="binding site" evidence="8">
    <location>
        <position position="211"/>
    </location>
    <ligand>
        <name>substrate</name>
    </ligand>
</feature>
<dbReference type="HAMAP" id="MF_01445">
    <property type="entry name" value="TsaD"/>
    <property type="match status" value="1"/>
</dbReference>
<feature type="binding site" evidence="8">
    <location>
        <position position="198"/>
    </location>
    <ligand>
        <name>substrate</name>
    </ligand>
</feature>
<organism evidence="11 12">
    <name type="scientific">Eiseniibacteriota bacterium</name>
    <dbReference type="NCBI Taxonomy" id="2212470"/>
    <lineage>
        <taxon>Bacteria</taxon>
        <taxon>Candidatus Eiseniibacteriota</taxon>
    </lineage>
</organism>
<dbReference type="SUPFAM" id="SSF53067">
    <property type="entry name" value="Actin-like ATPase domain"/>
    <property type="match status" value="1"/>
</dbReference>
<comment type="cofactor">
    <cofactor evidence="8">
        <name>Fe(2+)</name>
        <dbReference type="ChEBI" id="CHEBI:29033"/>
    </cofactor>
    <text evidence="8">Binds 1 Fe(2+) ion per subunit.</text>
</comment>
<gene>
    <name evidence="8 11" type="primary">tsaD</name>
    <name evidence="11" type="ORF">E6K72_07980</name>
</gene>
<dbReference type="InterPro" id="IPR017860">
    <property type="entry name" value="Peptidase_M22_CS"/>
</dbReference>
<dbReference type="Pfam" id="PF00814">
    <property type="entry name" value="TsaD"/>
    <property type="match status" value="1"/>
</dbReference>
<evidence type="ECO:0000256" key="8">
    <source>
        <dbReference type="HAMAP-Rule" id="MF_01445"/>
    </source>
</evidence>
<feature type="binding site" evidence="8">
    <location>
        <begin position="165"/>
        <end position="169"/>
    </location>
    <ligand>
        <name>substrate</name>
    </ligand>
</feature>
<keyword evidence="1 8" id="KW-0963">Cytoplasm</keyword>
<keyword evidence="6 8" id="KW-0012">Acyltransferase</keyword>
<dbReference type="NCBIfam" id="TIGR03723">
    <property type="entry name" value="T6A_TsaD_YgjD"/>
    <property type="match status" value="1"/>
</dbReference>
<reference evidence="11 12" key="1">
    <citation type="journal article" date="2019" name="Nat. Microbiol.">
        <title>Mediterranean grassland soil C-N compound turnover is dependent on rainfall and depth, and is mediated by genomically divergent microorganisms.</title>
        <authorList>
            <person name="Diamond S."/>
            <person name="Andeer P.F."/>
            <person name="Li Z."/>
            <person name="Crits-Christoph A."/>
            <person name="Burstein D."/>
            <person name="Anantharaman K."/>
            <person name="Lane K.R."/>
            <person name="Thomas B.C."/>
            <person name="Pan C."/>
            <person name="Northen T.R."/>
            <person name="Banfield J.F."/>
        </authorList>
    </citation>
    <scope>NUCLEOTIDE SEQUENCE [LARGE SCALE GENOMIC DNA]</scope>
    <source>
        <strain evidence="11">WS_2</strain>
    </source>
</reference>
<dbReference type="InterPro" id="IPR000905">
    <property type="entry name" value="Gcp-like_dom"/>
</dbReference>
<dbReference type="GO" id="GO:0002949">
    <property type="term" value="P:tRNA threonylcarbamoyladenosine modification"/>
    <property type="evidence" value="ECO:0007669"/>
    <property type="project" value="UniProtKB-UniRule"/>
</dbReference>
<feature type="binding site" evidence="8">
    <location>
        <position position="146"/>
    </location>
    <ligand>
        <name>Fe cation</name>
        <dbReference type="ChEBI" id="CHEBI:24875"/>
    </ligand>
</feature>
<dbReference type="Proteomes" id="UP000317716">
    <property type="component" value="Unassembled WGS sequence"/>
</dbReference>
<feature type="binding site" evidence="8">
    <location>
        <position position="142"/>
    </location>
    <ligand>
        <name>Fe cation</name>
        <dbReference type="ChEBI" id="CHEBI:24875"/>
    </ligand>
</feature>
<evidence type="ECO:0000259" key="10">
    <source>
        <dbReference type="Pfam" id="PF00814"/>
    </source>
</evidence>
<dbReference type="EMBL" id="VBOS01000279">
    <property type="protein sequence ID" value="TMQ54120.1"/>
    <property type="molecule type" value="Genomic_DNA"/>
</dbReference>
<dbReference type="GO" id="GO:0005506">
    <property type="term" value="F:iron ion binding"/>
    <property type="evidence" value="ECO:0007669"/>
    <property type="project" value="UniProtKB-UniRule"/>
</dbReference>
<keyword evidence="3 8" id="KW-0819">tRNA processing</keyword>
<dbReference type="FunFam" id="3.30.420.40:FF:000040">
    <property type="entry name" value="tRNA N6-adenosine threonylcarbamoyltransferase"/>
    <property type="match status" value="1"/>
</dbReference>
<feature type="binding site" evidence="8">
    <location>
        <position position="306"/>
    </location>
    <ligand>
        <name>substrate</name>
    </ligand>
</feature>
<evidence type="ECO:0000256" key="2">
    <source>
        <dbReference type="ARBA" id="ARBA00022679"/>
    </source>
</evidence>
<comment type="caution">
    <text evidence="11">The sequence shown here is derived from an EMBL/GenBank/DDBJ whole genome shotgun (WGS) entry which is preliminary data.</text>
</comment>
<feature type="domain" description="Gcp-like" evidence="10">
    <location>
        <begin position="58"/>
        <end position="340"/>
    </location>
</feature>
<dbReference type="AlphaFoldDB" id="A0A538SRW3"/>
<evidence type="ECO:0000256" key="4">
    <source>
        <dbReference type="ARBA" id="ARBA00022723"/>
    </source>
</evidence>
<dbReference type="InterPro" id="IPR043129">
    <property type="entry name" value="ATPase_NBD"/>
</dbReference>
<comment type="subcellular location">
    <subcellularLocation>
        <location evidence="8">Cytoplasm</location>
    </subcellularLocation>
</comment>
<comment type="similarity">
    <text evidence="8">Belongs to the KAE1 / TsaD family.</text>
</comment>
<dbReference type="Gene3D" id="3.30.420.40">
    <property type="match status" value="2"/>
</dbReference>
<sequence>MSADARAASGPGAAAEAGATAARAARPDRSAARLVLGIETSCDDCSAAVLEGGARLRSHLIAGQDVHRLYGGVVPELASRAHLELLPRLVRQALAEAAVSPDELTAIAVTRAPGLVGSLVVGVAFARAYGLSLGIPVVGVNHVEAHLHAATLEHGESPLPAVSLVVSGGHTELVSVLDLGRYRWLGSTRDDAAGEAFDKVAKLLGLGFPGGPAIERLAREGDAAAYDFPRPMLSQPGCDFSFSGLKTAVARVAAEAGPPPYPRAWLADVAASFQAAVLDTLAGKTRRALEQTGARALTLGGGVACNGALRTRLADECARLGVALRVPSPRLCADNAAMIAHLGARLIERGIPATDLTVVASLEESGLPADND</sequence>
<evidence type="ECO:0000313" key="11">
    <source>
        <dbReference type="EMBL" id="TMQ54120.1"/>
    </source>
</evidence>
<keyword evidence="5 8" id="KW-0408">Iron</keyword>
<dbReference type="PROSITE" id="PS01016">
    <property type="entry name" value="GLYCOPROTEASE"/>
    <property type="match status" value="1"/>
</dbReference>
<proteinExistence type="inferred from homology"/>
<evidence type="ECO:0000256" key="9">
    <source>
        <dbReference type="SAM" id="MobiDB-lite"/>
    </source>
</evidence>
<keyword evidence="2 8" id="KW-0808">Transferase</keyword>
<evidence type="ECO:0000256" key="3">
    <source>
        <dbReference type="ARBA" id="ARBA00022694"/>
    </source>
</evidence>
<dbReference type="InterPro" id="IPR022450">
    <property type="entry name" value="TsaD"/>
</dbReference>
<dbReference type="InterPro" id="IPR017861">
    <property type="entry name" value="KAE1/TsaD"/>
</dbReference>